<evidence type="ECO:0000313" key="3">
    <source>
        <dbReference type="Proteomes" id="UP000182466"/>
    </source>
</evidence>
<evidence type="ECO:0000256" key="1">
    <source>
        <dbReference type="SAM" id="Phobius"/>
    </source>
</evidence>
<accession>A0A1I7CWB5</accession>
<dbReference type="STRING" id="999627.SAMN05216236_12054"/>
<evidence type="ECO:0008006" key="4">
    <source>
        <dbReference type="Google" id="ProtNLM"/>
    </source>
</evidence>
<sequence>MSEVLTIPAGETGKVRVFALDVPPEQARFLTEPGAVEQMLDSGPLAAPHVEVFPLSDLDELGLTGYLIEGCGIPAGQITPDRARLQALKGHVLLIFSGAFGGRAAQVVLPNTVRPVATYSATPTDWRAGPPISTDSVKLRAGQLQPPRATRARARLIGGGIFALCLGLIALAIYLVMR</sequence>
<protein>
    <recommendedName>
        <fullName evidence="4">Aspartate carbamoyltransferase catalytic subunit</fullName>
    </recommendedName>
</protein>
<keyword evidence="1" id="KW-0472">Membrane</keyword>
<name>A0A1I7CWB5_9RHOB</name>
<dbReference type="Proteomes" id="UP000182466">
    <property type="component" value="Unassembled WGS sequence"/>
</dbReference>
<dbReference type="RefSeq" id="WP_027262072.1">
    <property type="nucleotide sequence ID" value="NZ_FPAW01000020.1"/>
</dbReference>
<keyword evidence="1" id="KW-0812">Transmembrane</keyword>
<dbReference type="EMBL" id="FPAW01000020">
    <property type="protein sequence ID" value="SFU03666.1"/>
    <property type="molecule type" value="Genomic_DNA"/>
</dbReference>
<dbReference type="OrthoDB" id="7875742at2"/>
<dbReference type="eggNOG" id="ENOG502ZBE5">
    <property type="taxonomic scope" value="Bacteria"/>
</dbReference>
<evidence type="ECO:0000313" key="2">
    <source>
        <dbReference type="EMBL" id="SFU03666.1"/>
    </source>
</evidence>
<organism evidence="2 3">
    <name type="scientific">Sedimentitalea nanhaiensis</name>
    <dbReference type="NCBI Taxonomy" id="999627"/>
    <lineage>
        <taxon>Bacteria</taxon>
        <taxon>Pseudomonadati</taxon>
        <taxon>Pseudomonadota</taxon>
        <taxon>Alphaproteobacteria</taxon>
        <taxon>Rhodobacterales</taxon>
        <taxon>Paracoccaceae</taxon>
        <taxon>Sedimentitalea</taxon>
    </lineage>
</organism>
<gene>
    <name evidence="2" type="ORF">SAMN05216236_12054</name>
</gene>
<keyword evidence="3" id="KW-1185">Reference proteome</keyword>
<reference evidence="2 3" key="1">
    <citation type="submission" date="2016-10" db="EMBL/GenBank/DDBJ databases">
        <authorList>
            <person name="de Groot N.N."/>
        </authorList>
    </citation>
    <scope>NUCLEOTIDE SEQUENCE [LARGE SCALE GENOMIC DNA]</scope>
    <source>
        <strain evidence="2 3">CGMCC 1.10959</strain>
    </source>
</reference>
<dbReference type="AlphaFoldDB" id="A0A1I7CWB5"/>
<feature type="transmembrane region" description="Helical" evidence="1">
    <location>
        <begin position="156"/>
        <end position="177"/>
    </location>
</feature>
<keyword evidence="1" id="KW-1133">Transmembrane helix</keyword>
<proteinExistence type="predicted"/>